<dbReference type="GO" id="GO:0005634">
    <property type="term" value="C:nucleus"/>
    <property type="evidence" value="ECO:0007669"/>
    <property type="project" value="UniProtKB-SubCell"/>
</dbReference>
<evidence type="ECO:0000256" key="11">
    <source>
        <dbReference type="PROSITE-ProRule" id="PRU00042"/>
    </source>
</evidence>
<dbReference type="InterPro" id="IPR050331">
    <property type="entry name" value="Zinc_finger"/>
</dbReference>
<evidence type="ECO:0000256" key="6">
    <source>
        <dbReference type="ARBA" id="ARBA00022833"/>
    </source>
</evidence>
<dbReference type="FunFam" id="3.30.160.60:FF:000446">
    <property type="entry name" value="Zinc finger protein"/>
    <property type="match status" value="2"/>
</dbReference>
<evidence type="ECO:0000256" key="10">
    <source>
        <dbReference type="ARBA" id="ARBA00023242"/>
    </source>
</evidence>
<evidence type="ECO:0000256" key="5">
    <source>
        <dbReference type="ARBA" id="ARBA00022771"/>
    </source>
</evidence>
<evidence type="ECO:0000259" key="13">
    <source>
        <dbReference type="PROSITE" id="PS50157"/>
    </source>
</evidence>
<dbReference type="SMART" id="SM00355">
    <property type="entry name" value="ZnF_C2H2"/>
    <property type="match status" value="5"/>
</dbReference>
<dbReference type="EMBL" id="HADZ01003060">
    <property type="protein sequence ID" value="SBP67001.1"/>
    <property type="molecule type" value="Transcribed_RNA"/>
</dbReference>
<sequence length="362" mass="40739">MEPVSDQLWSGVNQEDPELLNIKEEPQLVGFTAISCQFEEDEEKVLLSQFDLHQTKDGGLSHSCTTEEVKPESGIWSMEYGGAADGTSNPDLKHEVDSSSSESEVVEENDQDGNSSDSSVIFLSASEPKTKDRTNDWNESRSSSIRVYKESATMKQNVDSSRKVQAPLILVKSEQTASQNRSVITAGVKKPPTCEICDKTFMLRSYLYEHRRSHAEQKRFSCKLCGKRFRLKRVLEIHTRIHTGEKSFCCDDHGKRFTTISNLNTNTRVHSGVKPFACEHCGRSFSTKGGLTSHVIIHTGEKPFTCEHCGRTFNKKPNLDTHIRVHLGQKCFVCEICGKRFSQSPHVTAHMMRIHKGNKTIV</sequence>
<dbReference type="InterPro" id="IPR036236">
    <property type="entry name" value="Znf_C2H2_sf"/>
</dbReference>
<dbReference type="PANTHER" id="PTHR16515">
    <property type="entry name" value="PR DOMAIN ZINC FINGER PROTEIN"/>
    <property type="match status" value="1"/>
</dbReference>
<keyword evidence="3" id="KW-0479">Metal-binding</keyword>
<reference evidence="14" key="2">
    <citation type="submission" date="2016-06" db="EMBL/GenBank/DDBJ databases">
        <title>The genome of a short-lived fish provides insights into sex chromosome evolution and the genetic control of aging.</title>
        <authorList>
            <person name="Reichwald K."/>
            <person name="Felder M."/>
            <person name="Petzold A."/>
            <person name="Koch P."/>
            <person name="Groth M."/>
            <person name="Platzer M."/>
        </authorList>
    </citation>
    <scope>NUCLEOTIDE SEQUENCE</scope>
    <source>
        <tissue evidence="14">Brain</tissue>
    </source>
</reference>
<evidence type="ECO:0000313" key="14">
    <source>
        <dbReference type="EMBL" id="SBP67001.1"/>
    </source>
</evidence>
<evidence type="ECO:0000256" key="3">
    <source>
        <dbReference type="ARBA" id="ARBA00022723"/>
    </source>
</evidence>
<dbReference type="AlphaFoldDB" id="A0A1A8BK52"/>
<feature type="domain" description="C2H2-type" evidence="13">
    <location>
        <begin position="332"/>
        <end position="360"/>
    </location>
</feature>
<comment type="function">
    <text evidence="1">May be involved in transcriptional regulation.</text>
</comment>
<evidence type="ECO:0000256" key="8">
    <source>
        <dbReference type="ARBA" id="ARBA00023125"/>
    </source>
</evidence>
<dbReference type="Pfam" id="PF00096">
    <property type="entry name" value="zf-C2H2"/>
    <property type="match status" value="5"/>
</dbReference>
<dbReference type="GO" id="GO:0003677">
    <property type="term" value="F:DNA binding"/>
    <property type="evidence" value="ECO:0007669"/>
    <property type="project" value="UniProtKB-KW"/>
</dbReference>
<proteinExistence type="predicted"/>
<keyword evidence="10" id="KW-0539">Nucleus</keyword>
<keyword evidence="8" id="KW-0238">DNA-binding</keyword>
<feature type="domain" description="C2H2-type" evidence="13">
    <location>
        <begin position="304"/>
        <end position="331"/>
    </location>
</feature>
<evidence type="ECO:0000256" key="9">
    <source>
        <dbReference type="ARBA" id="ARBA00023163"/>
    </source>
</evidence>
<dbReference type="Gene3D" id="3.30.160.60">
    <property type="entry name" value="Classic Zinc Finger"/>
    <property type="match status" value="6"/>
</dbReference>
<keyword evidence="4" id="KW-0677">Repeat</keyword>
<name>A0A1A8BK52_NOTKA</name>
<keyword evidence="7" id="KW-0805">Transcription regulation</keyword>
<dbReference type="FunFam" id="3.30.160.60:FF:001485">
    <property type="entry name" value="Krueppel-related zinc finger protein"/>
    <property type="match status" value="1"/>
</dbReference>
<evidence type="ECO:0000256" key="1">
    <source>
        <dbReference type="ARBA" id="ARBA00003767"/>
    </source>
</evidence>
<feature type="compositionally biased region" description="Polar residues" evidence="12">
    <location>
        <begin position="112"/>
        <end position="121"/>
    </location>
</feature>
<keyword evidence="6" id="KW-0862">Zinc</keyword>
<dbReference type="GO" id="GO:0010468">
    <property type="term" value="P:regulation of gene expression"/>
    <property type="evidence" value="ECO:0007669"/>
    <property type="project" value="TreeGrafter"/>
</dbReference>
<reference evidence="14" key="1">
    <citation type="submission" date="2016-05" db="EMBL/GenBank/DDBJ databases">
        <authorList>
            <person name="Lavstsen T."/>
            <person name="Jespersen J.S."/>
        </authorList>
    </citation>
    <scope>NUCLEOTIDE SEQUENCE</scope>
    <source>
        <tissue evidence="14">Brain</tissue>
    </source>
</reference>
<feature type="domain" description="C2H2-type" evidence="13">
    <location>
        <begin position="192"/>
        <end position="219"/>
    </location>
</feature>
<organism evidence="14">
    <name type="scientific">Nothobranchius kadleci</name>
    <name type="common">African annual killifish</name>
    <dbReference type="NCBI Taxonomy" id="1051664"/>
    <lineage>
        <taxon>Eukaryota</taxon>
        <taxon>Metazoa</taxon>
        <taxon>Chordata</taxon>
        <taxon>Craniata</taxon>
        <taxon>Vertebrata</taxon>
        <taxon>Euteleostomi</taxon>
        <taxon>Actinopterygii</taxon>
        <taxon>Neopterygii</taxon>
        <taxon>Teleostei</taxon>
        <taxon>Neoteleostei</taxon>
        <taxon>Acanthomorphata</taxon>
        <taxon>Ovalentaria</taxon>
        <taxon>Atherinomorphae</taxon>
        <taxon>Cyprinodontiformes</taxon>
        <taxon>Nothobranchiidae</taxon>
        <taxon>Nothobranchius</taxon>
    </lineage>
</organism>
<dbReference type="PANTHER" id="PTHR16515:SF49">
    <property type="entry name" value="GASTRULA ZINC FINGER PROTEIN XLCGF49.1-LIKE-RELATED"/>
    <property type="match status" value="1"/>
</dbReference>
<feature type="domain" description="C2H2-type" evidence="13">
    <location>
        <begin position="276"/>
        <end position="303"/>
    </location>
</feature>
<feature type="domain" description="C2H2-type" evidence="13">
    <location>
        <begin position="220"/>
        <end position="247"/>
    </location>
</feature>
<evidence type="ECO:0000256" key="12">
    <source>
        <dbReference type="SAM" id="MobiDB-lite"/>
    </source>
</evidence>
<evidence type="ECO:0000256" key="4">
    <source>
        <dbReference type="ARBA" id="ARBA00022737"/>
    </source>
</evidence>
<dbReference type="PROSITE" id="PS00028">
    <property type="entry name" value="ZINC_FINGER_C2H2_1"/>
    <property type="match status" value="5"/>
</dbReference>
<comment type="subcellular location">
    <subcellularLocation>
        <location evidence="2">Nucleus</location>
    </subcellularLocation>
</comment>
<keyword evidence="5 11" id="KW-0863">Zinc-finger</keyword>
<gene>
    <name evidence="14" type="primary">Nfu_g_1_025518</name>
</gene>
<dbReference type="SUPFAM" id="SSF57667">
    <property type="entry name" value="beta-beta-alpha zinc fingers"/>
    <property type="match status" value="3"/>
</dbReference>
<dbReference type="FunFam" id="3.30.160.60:FF:000097">
    <property type="entry name" value="Zinc finger protein"/>
    <property type="match status" value="1"/>
</dbReference>
<dbReference type="InterPro" id="IPR013087">
    <property type="entry name" value="Znf_C2H2_type"/>
</dbReference>
<feature type="region of interest" description="Disordered" evidence="12">
    <location>
        <begin position="80"/>
        <end position="140"/>
    </location>
</feature>
<evidence type="ECO:0000256" key="2">
    <source>
        <dbReference type="ARBA" id="ARBA00004123"/>
    </source>
</evidence>
<accession>A0A1A8BK52</accession>
<feature type="compositionally biased region" description="Basic and acidic residues" evidence="12">
    <location>
        <begin position="128"/>
        <end position="139"/>
    </location>
</feature>
<evidence type="ECO:0000256" key="7">
    <source>
        <dbReference type="ARBA" id="ARBA00023015"/>
    </source>
</evidence>
<dbReference type="FunFam" id="3.30.160.60:FF:000345">
    <property type="entry name" value="Zinc finger protein Gfi-1"/>
    <property type="match status" value="1"/>
</dbReference>
<dbReference type="GO" id="GO:0008270">
    <property type="term" value="F:zinc ion binding"/>
    <property type="evidence" value="ECO:0007669"/>
    <property type="project" value="UniProtKB-KW"/>
</dbReference>
<protein>
    <recommendedName>
        <fullName evidence="13">C2H2-type domain-containing protein</fullName>
    </recommendedName>
</protein>
<keyword evidence="9" id="KW-0804">Transcription</keyword>
<feature type="domain" description="C2H2-type" evidence="13">
    <location>
        <begin position="248"/>
        <end position="275"/>
    </location>
</feature>
<dbReference type="PROSITE" id="PS50157">
    <property type="entry name" value="ZINC_FINGER_C2H2_2"/>
    <property type="match status" value="6"/>
</dbReference>